<reference evidence="1" key="1">
    <citation type="submission" date="2021-01" db="EMBL/GenBank/DDBJ databases">
        <title>Whole genome shotgun sequence of Virgisporangium aliadipatigenens NBRC 105644.</title>
        <authorList>
            <person name="Komaki H."/>
            <person name="Tamura T."/>
        </authorList>
    </citation>
    <scope>NUCLEOTIDE SEQUENCE</scope>
    <source>
        <strain evidence="1">NBRC 105644</strain>
    </source>
</reference>
<evidence type="ECO:0000313" key="2">
    <source>
        <dbReference type="Proteomes" id="UP000619260"/>
    </source>
</evidence>
<evidence type="ECO:0000313" key="1">
    <source>
        <dbReference type="EMBL" id="GIJ49000.1"/>
    </source>
</evidence>
<accession>A0A8J4DSA1</accession>
<dbReference type="Proteomes" id="UP000619260">
    <property type="component" value="Unassembled WGS sequence"/>
</dbReference>
<protein>
    <recommendedName>
        <fullName evidence="3">YbaB/EbfC family DNA-binding protein</fullName>
    </recommendedName>
</protein>
<dbReference type="RefSeq" id="WP_239153434.1">
    <property type="nucleotide sequence ID" value="NZ_BOPF01000024.1"/>
</dbReference>
<dbReference type="InterPro" id="IPR036894">
    <property type="entry name" value="YbaB-like_sf"/>
</dbReference>
<sequence>MPPELDQARLLLEAMERIRAGHYAGSDPAGLVRVTVDGDGMVSAVRFRDTVGRYDPRAVEVAVRMAVTSAQDALAAAYSGIAEPMEDGT</sequence>
<dbReference type="AlphaFoldDB" id="A0A8J4DSA1"/>
<dbReference type="EMBL" id="BOPF01000024">
    <property type="protein sequence ID" value="GIJ49000.1"/>
    <property type="molecule type" value="Genomic_DNA"/>
</dbReference>
<dbReference type="GO" id="GO:0003677">
    <property type="term" value="F:DNA binding"/>
    <property type="evidence" value="ECO:0007669"/>
    <property type="project" value="InterPro"/>
</dbReference>
<keyword evidence="2" id="KW-1185">Reference proteome</keyword>
<evidence type="ECO:0008006" key="3">
    <source>
        <dbReference type="Google" id="ProtNLM"/>
    </source>
</evidence>
<gene>
    <name evidence="1" type="ORF">Val02_58860</name>
</gene>
<organism evidence="1 2">
    <name type="scientific">Virgisporangium aliadipatigenens</name>
    <dbReference type="NCBI Taxonomy" id="741659"/>
    <lineage>
        <taxon>Bacteria</taxon>
        <taxon>Bacillati</taxon>
        <taxon>Actinomycetota</taxon>
        <taxon>Actinomycetes</taxon>
        <taxon>Micromonosporales</taxon>
        <taxon>Micromonosporaceae</taxon>
        <taxon>Virgisporangium</taxon>
    </lineage>
</organism>
<dbReference type="Gene3D" id="3.30.1310.10">
    <property type="entry name" value="Nucleoid-associated protein YbaB-like domain"/>
    <property type="match status" value="1"/>
</dbReference>
<proteinExistence type="predicted"/>
<name>A0A8J4DSA1_9ACTN</name>
<comment type="caution">
    <text evidence="1">The sequence shown here is derived from an EMBL/GenBank/DDBJ whole genome shotgun (WGS) entry which is preliminary data.</text>
</comment>
<dbReference type="SUPFAM" id="SSF82607">
    <property type="entry name" value="YbaB-like"/>
    <property type="match status" value="1"/>
</dbReference>
<dbReference type="InterPro" id="IPR004401">
    <property type="entry name" value="YbaB/EbfC"/>
</dbReference>
<dbReference type="Pfam" id="PF02575">
    <property type="entry name" value="YbaB_DNA_bd"/>
    <property type="match status" value="1"/>
</dbReference>